<dbReference type="AlphaFoldDB" id="A0A1H3TA81"/>
<protein>
    <submittedName>
        <fullName evidence="2">Uncharacterized protein</fullName>
    </submittedName>
</protein>
<dbReference type="Proteomes" id="UP000242415">
    <property type="component" value="Unassembled WGS sequence"/>
</dbReference>
<sequence>MAVNARMRWRLAVPLIGLSLLMAVPATYGTWVFWSDFGNTYRLLSLVICLALVAQLALAVSIGVRPTRDVPWARIGLMAVAFLVACGVAAVRRSV</sequence>
<proteinExistence type="predicted"/>
<keyword evidence="1" id="KW-1133">Transmembrane helix</keyword>
<feature type="transmembrane region" description="Helical" evidence="1">
    <location>
        <begin position="72"/>
        <end position="91"/>
    </location>
</feature>
<gene>
    <name evidence="2" type="ORF">SAMN05444365_11919</name>
</gene>
<evidence type="ECO:0000256" key="1">
    <source>
        <dbReference type="SAM" id="Phobius"/>
    </source>
</evidence>
<keyword evidence="3" id="KW-1185">Reference proteome</keyword>
<keyword evidence="1" id="KW-0472">Membrane</keyword>
<reference evidence="3" key="1">
    <citation type="submission" date="2016-10" db="EMBL/GenBank/DDBJ databases">
        <authorList>
            <person name="Varghese N."/>
            <person name="Submissions S."/>
        </authorList>
    </citation>
    <scope>NUCLEOTIDE SEQUENCE [LARGE SCALE GENOMIC DNA]</scope>
    <source>
        <strain evidence="3">DSM 45245</strain>
    </source>
</reference>
<evidence type="ECO:0000313" key="2">
    <source>
        <dbReference type="EMBL" id="SDZ46229.1"/>
    </source>
</evidence>
<organism evidence="2 3">
    <name type="scientific">Micromonospora pattaloongensis</name>
    <dbReference type="NCBI Taxonomy" id="405436"/>
    <lineage>
        <taxon>Bacteria</taxon>
        <taxon>Bacillati</taxon>
        <taxon>Actinomycetota</taxon>
        <taxon>Actinomycetes</taxon>
        <taxon>Micromonosporales</taxon>
        <taxon>Micromonosporaceae</taxon>
        <taxon>Micromonospora</taxon>
    </lineage>
</organism>
<dbReference type="RefSeq" id="WP_245737075.1">
    <property type="nucleotide sequence ID" value="NZ_FNPH01000019.1"/>
</dbReference>
<evidence type="ECO:0000313" key="3">
    <source>
        <dbReference type="Proteomes" id="UP000242415"/>
    </source>
</evidence>
<dbReference type="EMBL" id="FNPH01000019">
    <property type="protein sequence ID" value="SDZ46229.1"/>
    <property type="molecule type" value="Genomic_DNA"/>
</dbReference>
<dbReference type="STRING" id="405436.SAMN05444365_11919"/>
<accession>A0A1H3TA81</accession>
<keyword evidence="1" id="KW-0812">Transmembrane</keyword>
<name>A0A1H3TA81_9ACTN</name>
<feature type="transmembrane region" description="Helical" evidence="1">
    <location>
        <begin position="41"/>
        <end position="60"/>
    </location>
</feature>